<evidence type="ECO:0000259" key="1">
    <source>
        <dbReference type="Pfam" id="PF07727"/>
    </source>
</evidence>
<dbReference type="PANTHER" id="PTHR11439">
    <property type="entry name" value="GAG-POL-RELATED RETROTRANSPOSON"/>
    <property type="match status" value="1"/>
</dbReference>
<feature type="domain" description="Reverse transcriptase Ty1/copia-type" evidence="1">
    <location>
        <begin position="111"/>
        <end position="191"/>
    </location>
</feature>
<evidence type="ECO:0000313" key="2">
    <source>
        <dbReference type="EMBL" id="GJT48993.1"/>
    </source>
</evidence>
<organism evidence="2 3">
    <name type="scientific">Tanacetum coccineum</name>
    <dbReference type="NCBI Taxonomy" id="301880"/>
    <lineage>
        <taxon>Eukaryota</taxon>
        <taxon>Viridiplantae</taxon>
        <taxon>Streptophyta</taxon>
        <taxon>Embryophyta</taxon>
        <taxon>Tracheophyta</taxon>
        <taxon>Spermatophyta</taxon>
        <taxon>Magnoliopsida</taxon>
        <taxon>eudicotyledons</taxon>
        <taxon>Gunneridae</taxon>
        <taxon>Pentapetalae</taxon>
        <taxon>asterids</taxon>
        <taxon>campanulids</taxon>
        <taxon>Asterales</taxon>
        <taxon>Asteraceae</taxon>
        <taxon>Asteroideae</taxon>
        <taxon>Anthemideae</taxon>
        <taxon>Anthemidinae</taxon>
        <taxon>Tanacetum</taxon>
    </lineage>
</organism>
<proteinExistence type="predicted"/>
<protein>
    <submittedName>
        <fullName evidence="2">Ribonuclease H-like domain-containing protein</fullName>
    </submittedName>
</protein>
<dbReference type="Pfam" id="PF07727">
    <property type="entry name" value="RVT_2"/>
    <property type="match status" value="2"/>
</dbReference>
<dbReference type="InterPro" id="IPR043502">
    <property type="entry name" value="DNA/RNA_pol_sf"/>
</dbReference>
<dbReference type="InterPro" id="IPR013103">
    <property type="entry name" value="RVT_2"/>
</dbReference>
<dbReference type="CDD" id="cd09272">
    <property type="entry name" value="RNase_HI_RT_Ty1"/>
    <property type="match status" value="1"/>
</dbReference>
<accession>A0ABQ5EDL3</accession>
<reference evidence="2" key="1">
    <citation type="journal article" date="2022" name="Int. J. Mol. Sci.">
        <title>Draft Genome of Tanacetum Coccineum: Genomic Comparison of Closely Related Tanacetum-Family Plants.</title>
        <authorList>
            <person name="Yamashiro T."/>
            <person name="Shiraishi A."/>
            <person name="Nakayama K."/>
            <person name="Satake H."/>
        </authorList>
    </citation>
    <scope>NUCLEOTIDE SEQUENCE</scope>
</reference>
<reference evidence="2" key="2">
    <citation type="submission" date="2022-01" db="EMBL/GenBank/DDBJ databases">
        <authorList>
            <person name="Yamashiro T."/>
            <person name="Shiraishi A."/>
            <person name="Satake H."/>
            <person name="Nakayama K."/>
        </authorList>
    </citation>
    <scope>NUCLEOTIDE SEQUENCE</scope>
</reference>
<comment type="caution">
    <text evidence="2">The sequence shown here is derived from an EMBL/GenBank/DDBJ whole genome shotgun (WGS) entry which is preliminary data.</text>
</comment>
<name>A0ABQ5EDL3_9ASTR</name>
<gene>
    <name evidence="2" type="ORF">Tco_0975150</name>
</gene>
<dbReference type="Proteomes" id="UP001151760">
    <property type="component" value="Unassembled WGS sequence"/>
</dbReference>
<evidence type="ECO:0000313" key="3">
    <source>
        <dbReference type="Proteomes" id="UP001151760"/>
    </source>
</evidence>
<feature type="domain" description="Reverse transcriptase Ty1/copia-type" evidence="1">
    <location>
        <begin position="27"/>
        <end position="104"/>
    </location>
</feature>
<sequence length="397" mass="44725">MTLQEPNWNMDTGASSHLAENTVGSLSRYKARLVMNGRSQQQGIDCDETFSPVVKPATIRIVLSLAVTVSGLLICLSENAFLHGQLSETVYMRQPPGFVNSGHPDYGSDVAYLLLYVDDIMRTASSTALLQRIITLLHREFIMTNLGSLNYFLGISAQRSKSGLFLSQSKFAKEILERARMQHCNPCKIPVDTESKLGSDGDPTLYRSLAGALQYLIFTRPDISYVVQQICLYMHDPRYPHFTALKRILSTSGYCVFLGDNLLSWYAKRHVTLSRSSAEAEYRGVANVFAETAWIRNLLLELHTPLSTATLVYCDNVSDVYISTNHVQHQRTKHIEIDIHFVREYVASGQVRVLHVPFRFQYADIFTKGLPAALFLEFRSSLNVRRPPSQTAGEYLL</sequence>
<dbReference type="EMBL" id="BQNB010016199">
    <property type="protein sequence ID" value="GJT48993.1"/>
    <property type="molecule type" value="Genomic_DNA"/>
</dbReference>
<dbReference type="SUPFAM" id="SSF56672">
    <property type="entry name" value="DNA/RNA polymerases"/>
    <property type="match status" value="1"/>
</dbReference>
<keyword evidence="3" id="KW-1185">Reference proteome</keyword>
<dbReference type="PANTHER" id="PTHR11439:SF524">
    <property type="entry name" value="RNA-DIRECTED DNA POLYMERASE, PROTEIN KINASE RLK-PELLE-DLSV FAMILY"/>
    <property type="match status" value="1"/>
</dbReference>